<evidence type="ECO:0000313" key="2">
    <source>
        <dbReference type="Proteomes" id="UP000038830"/>
    </source>
</evidence>
<evidence type="ECO:0000313" key="1">
    <source>
        <dbReference type="EMBL" id="CEP25027.1"/>
    </source>
</evidence>
<name>A0A0H5CA36_CYBJN</name>
<reference evidence="2" key="1">
    <citation type="journal article" date="2015" name="J. Biotechnol.">
        <title>The structure of the Cyberlindnera jadinii genome and its relation to Candida utilis analyzed by the occurrence of single nucleotide polymorphisms.</title>
        <authorList>
            <person name="Rupp O."/>
            <person name="Brinkrolf K."/>
            <person name="Buerth C."/>
            <person name="Kunigo M."/>
            <person name="Schneider J."/>
            <person name="Jaenicke S."/>
            <person name="Goesmann A."/>
            <person name="Puehler A."/>
            <person name="Jaeger K.-E."/>
            <person name="Ernst J.F."/>
        </authorList>
    </citation>
    <scope>NUCLEOTIDE SEQUENCE [LARGE SCALE GENOMIC DNA]</scope>
    <source>
        <strain evidence="2">ATCC 18201 / CBS 1600 / BCRC 20928 / JCM 3617 / NBRC 0987 / NRRL Y-1542</strain>
    </source>
</reference>
<dbReference type="Proteomes" id="UP000038830">
    <property type="component" value="Unassembled WGS sequence"/>
</dbReference>
<gene>
    <name evidence="1" type="ORF">BN1211_6014</name>
</gene>
<sequence>MDILCTGNFILSKDMDPHFISPLELMSDGCILQRSLVPFATDLSFPRGSIVTGIQTTTIVLYFLGVQALQTRGESTPVSWPTTVDCGGRGR</sequence>
<organism evidence="1 2">
    <name type="scientific">Cyberlindnera jadinii (strain ATCC 18201 / CBS 1600 / BCRC 20928 / JCM 3617 / NBRC 0987 / NRRL Y-1542)</name>
    <name type="common">Torula yeast</name>
    <name type="synonym">Candida utilis</name>
    <dbReference type="NCBI Taxonomy" id="983966"/>
    <lineage>
        <taxon>Eukaryota</taxon>
        <taxon>Fungi</taxon>
        <taxon>Dikarya</taxon>
        <taxon>Ascomycota</taxon>
        <taxon>Saccharomycotina</taxon>
        <taxon>Saccharomycetes</taxon>
        <taxon>Phaffomycetales</taxon>
        <taxon>Phaffomycetaceae</taxon>
        <taxon>Cyberlindnera</taxon>
    </lineage>
</organism>
<accession>A0A0H5CA36</accession>
<protein>
    <submittedName>
        <fullName evidence="1">Uncharacterized protein</fullName>
    </submittedName>
</protein>
<dbReference type="AlphaFoldDB" id="A0A0H5CA36"/>
<dbReference type="EMBL" id="CDQK01000007">
    <property type="protein sequence ID" value="CEP25027.1"/>
    <property type="molecule type" value="Genomic_DNA"/>
</dbReference>
<proteinExistence type="predicted"/>